<evidence type="ECO:0000256" key="1">
    <source>
        <dbReference type="ARBA" id="ARBA00001971"/>
    </source>
</evidence>
<reference evidence="15" key="1">
    <citation type="submission" date="2021-06" db="EMBL/GenBank/DDBJ databases">
        <authorList>
            <person name="Bhat W.W."/>
            <person name="Johnson S."/>
            <person name="Hamberger B."/>
            <person name="Lau K."/>
            <person name="Buell R."/>
            <person name="Matsumoto S."/>
        </authorList>
    </citation>
    <scope>NUCLEOTIDE SEQUENCE</scope>
</reference>
<sequence length="517" mass="58685">MYLSIYSIMENQLFSFPALVSSLLFILVLKLWNNLRMKGLKTPMLPPGPTKLPVIGNMHQLVGSPPHQRLRDLAVKHGSVMHLQLGETSNVVVSSPEAAKQVMKTHDVVFAQRPFVLAASIITYNFTDIAFSPYADYWRQLRKICVLELLSAKRVQSYRSIREEEVSNLIHTISSSYSGKSFNFSRKLFSLTYGIAGRATFGKKCKDQEEFIPLVEEMTEAAGGFGLADLFPSVKFLHVISGTRSKLLRLQKQADRIFENIINDHKNRKKESKKGEERGEENLLDVLLRLQEHGDLEFPLTNDNIKAVILDIFIAGSETSSTTVEWAMSEMLRNPTIMHKAQEEVRRVYSKKGNVDESELHELKYLQLVIKETLRLHPPAPLLLPRESRERSEINGYEIPCKTKVIVNAWAIGRDPNHWEEAEKFNPERFVDSAIDFKGNNFEFIPFGAGRRMCPGMTFGIANVELPLAQLLFHFDWKLPGGVNPENLDMVEGFGATMRRKNDLHLIPIPRPVTAGV</sequence>
<dbReference type="Gene3D" id="1.10.630.10">
    <property type="entry name" value="Cytochrome P450"/>
    <property type="match status" value="1"/>
</dbReference>
<dbReference type="InterPro" id="IPR052306">
    <property type="entry name" value="CYP450_71D"/>
</dbReference>
<accession>A0A977Q553</accession>
<dbReference type="EMBL" id="MZ485360">
    <property type="protein sequence ID" value="UXF47975.1"/>
    <property type="molecule type" value="mRNA"/>
</dbReference>
<dbReference type="GO" id="GO:0020037">
    <property type="term" value="F:heme binding"/>
    <property type="evidence" value="ECO:0007669"/>
    <property type="project" value="InterPro"/>
</dbReference>
<dbReference type="PRINTS" id="PR00385">
    <property type="entry name" value="P450"/>
</dbReference>
<evidence type="ECO:0000256" key="2">
    <source>
        <dbReference type="ARBA" id="ARBA00004167"/>
    </source>
</evidence>
<dbReference type="Pfam" id="PF00067">
    <property type="entry name" value="p450"/>
    <property type="match status" value="1"/>
</dbReference>
<dbReference type="InterPro" id="IPR002401">
    <property type="entry name" value="Cyt_P450_E_grp-I"/>
</dbReference>
<evidence type="ECO:0000256" key="3">
    <source>
        <dbReference type="ARBA" id="ARBA00010617"/>
    </source>
</evidence>
<comment type="cofactor">
    <cofactor evidence="1 12">
        <name>heme</name>
        <dbReference type="ChEBI" id="CHEBI:30413"/>
    </cofactor>
</comment>
<feature type="binding site" description="axial binding residue" evidence="12">
    <location>
        <position position="454"/>
    </location>
    <ligand>
        <name>heme</name>
        <dbReference type="ChEBI" id="CHEBI:30413"/>
    </ligand>
    <ligandPart>
        <name>Fe</name>
        <dbReference type="ChEBI" id="CHEBI:18248"/>
    </ligandPart>
</feature>
<dbReference type="FunFam" id="1.10.630.10:FF:000008">
    <property type="entry name" value="Cytochrome P450 71D8"/>
    <property type="match status" value="1"/>
</dbReference>
<dbReference type="PANTHER" id="PTHR47953">
    <property type="entry name" value="OS08G0105600 PROTEIN"/>
    <property type="match status" value="1"/>
</dbReference>
<dbReference type="SUPFAM" id="SSF48264">
    <property type="entry name" value="Cytochrome P450"/>
    <property type="match status" value="1"/>
</dbReference>
<keyword evidence="8 13" id="KW-0560">Oxidoreductase</keyword>
<feature type="transmembrane region" description="Helical" evidence="14">
    <location>
        <begin position="12"/>
        <end position="32"/>
    </location>
</feature>
<dbReference type="GO" id="GO:0016705">
    <property type="term" value="F:oxidoreductase activity, acting on paired donors, with incorporation or reduction of molecular oxygen"/>
    <property type="evidence" value="ECO:0007669"/>
    <property type="project" value="InterPro"/>
</dbReference>
<evidence type="ECO:0000256" key="14">
    <source>
        <dbReference type="SAM" id="Phobius"/>
    </source>
</evidence>
<evidence type="ECO:0000256" key="6">
    <source>
        <dbReference type="ARBA" id="ARBA00022723"/>
    </source>
</evidence>
<evidence type="ECO:0000256" key="10">
    <source>
        <dbReference type="ARBA" id="ARBA00023033"/>
    </source>
</evidence>
<keyword evidence="10 13" id="KW-0503">Monooxygenase</keyword>
<evidence type="ECO:0000256" key="12">
    <source>
        <dbReference type="PIRSR" id="PIRSR602401-1"/>
    </source>
</evidence>
<comment type="subcellular location">
    <subcellularLocation>
        <location evidence="2">Membrane</location>
        <topology evidence="2">Single-pass membrane protein</topology>
    </subcellularLocation>
</comment>
<comment type="similarity">
    <text evidence="3 13">Belongs to the cytochrome P450 family.</text>
</comment>
<keyword evidence="9 12" id="KW-0408">Iron</keyword>
<evidence type="ECO:0000256" key="8">
    <source>
        <dbReference type="ARBA" id="ARBA00023002"/>
    </source>
</evidence>
<dbReference type="PANTHER" id="PTHR47953:SF19">
    <property type="entry name" value="OS06G0641600 PROTEIN"/>
    <property type="match status" value="1"/>
</dbReference>
<organism evidence="15">
    <name type="scientific">Euphorbia poissonii</name>
    <dbReference type="NCBI Taxonomy" id="212962"/>
    <lineage>
        <taxon>Eukaryota</taxon>
        <taxon>Viridiplantae</taxon>
        <taxon>Streptophyta</taxon>
        <taxon>Embryophyta</taxon>
        <taxon>Tracheophyta</taxon>
        <taxon>Spermatophyta</taxon>
        <taxon>Magnoliopsida</taxon>
        <taxon>eudicotyledons</taxon>
        <taxon>Gunneridae</taxon>
        <taxon>Pentapetalae</taxon>
        <taxon>rosids</taxon>
        <taxon>fabids</taxon>
        <taxon>Malpighiales</taxon>
        <taxon>Euphorbiaceae</taxon>
        <taxon>Euphorbioideae</taxon>
        <taxon>Euphorbieae</taxon>
        <taxon>Euphorbia</taxon>
        <taxon>Euphorbia subgen. Euphorbia</taxon>
        <taxon>Euphorbia sect. Euphorbia</taxon>
    </lineage>
</organism>
<dbReference type="AlphaFoldDB" id="A0A977Q553"/>
<evidence type="ECO:0000256" key="5">
    <source>
        <dbReference type="ARBA" id="ARBA00022692"/>
    </source>
</evidence>
<proteinExistence type="evidence at transcript level"/>
<dbReference type="InterPro" id="IPR036396">
    <property type="entry name" value="Cyt_P450_sf"/>
</dbReference>
<evidence type="ECO:0000256" key="4">
    <source>
        <dbReference type="ARBA" id="ARBA00022617"/>
    </source>
</evidence>
<evidence type="ECO:0000256" key="11">
    <source>
        <dbReference type="ARBA" id="ARBA00023136"/>
    </source>
</evidence>
<dbReference type="InterPro" id="IPR017972">
    <property type="entry name" value="Cyt_P450_CS"/>
</dbReference>
<evidence type="ECO:0000313" key="15">
    <source>
        <dbReference type="EMBL" id="UXF47975.1"/>
    </source>
</evidence>
<keyword evidence="6 12" id="KW-0479">Metal-binding</keyword>
<dbReference type="PRINTS" id="PR00463">
    <property type="entry name" value="EP450I"/>
</dbReference>
<dbReference type="GO" id="GO:0005506">
    <property type="term" value="F:iron ion binding"/>
    <property type="evidence" value="ECO:0007669"/>
    <property type="project" value="InterPro"/>
</dbReference>
<dbReference type="InterPro" id="IPR001128">
    <property type="entry name" value="Cyt_P450"/>
</dbReference>
<dbReference type="GO" id="GO:0016020">
    <property type="term" value="C:membrane"/>
    <property type="evidence" value="ECO:0007669"/>
    <property type="project" value="UniProtKB-SubCell"/>
</dbReference>
<protein>
    <submittedName>
        <fullName evidence="15">Cytochrome P450 CYP71-3</fullName>
    </submittedName>
</protein>
<dbReference type="PROSITE" id="PS00086">
    <property type="entry name" value="CYTOCHROME_P450"/>
    <property type="match status" value="1"/>
</dbReference>
<evidence type="ECO:0000256" key="9">
    <source>
        <dbReference type="ARBA" id="ARBA00023004"/>
    </source>
</evidence>
<keyword evidence="7 14" id="KW-1133">Transmembrane helix</keyword>
<keyword evidence="5 14" id="KW-0812">Transmembrane</keyword>
<keyword evidence="4 12" id="KW-0349">Heme</keyword>
<keyword evidence="11 14" id="KW-0472">Membrane</keyword>
<evidence type="ECO:0000256" key="13">
    <source>
        <dbReference type="RuleBase" id="RU000461"/>
    </source>
</evidence>
<evidence type="ECO:0000256" key="7">
    <source>
        <dbReference type="ARBA" id="ARBA00022989"/>
    </source>
</evidence>
<dbReference type="GO" id="GO:0004497">
    <property type="term" value="F:monooxygenase activity"/>
    <property type="evidence" value="ECO:0007669"/>
    <property type="project" value="UniProtKB-KW"/>
</dbReference>
<name>A0A977Q553_9ROSI</name>
<dbReference type="CDD" id="cd11072">
    <property type="entry name" value="CYP71-like"/>
    <property type="match status" value="1"/>
</dbReference>